<dbReference type="STRING" id="649638.Trad_0173"/>
<dbReference type="HAMAP" id="MF_00101">
    <property type="entry name" value="AcpS"/>
    <property type="match status" value="1"/>
</dbReference>
<dbReference type="Proteomes" id="UP000000379">
    <property type="component" value="Chromosome"/>
</dbReference>
<dbReference type="NCBIfam" id="TIGR00556">
    <property type="entry name" value="pantethn_trn"/>
    <property type="match status" value="1"/>
</dbReference>
<dbReference type="RefSeq" id="WP_013176694.1">
    <property type="nucleotide sequence ID" value="NC_014221.1"/>
</dbReference>
<keyword evidence="7 8" id="KW-0275">Fatty acid biosynthesis</keyword>
<keyword evidence="5 8" id="KW-0460">Magnesium</keyword>
<comment type="subcellular location">
    <subcellularLocation>
        <location evidence="8">Cytoplasm</location>
    </subcellularLocation>
</comment>
<keyword evidence="2 8" id="KW-0808">Transferase</keyword>
<keyword evidence="6 8" id="KW-0443">Lipid metabolism</keyword>
<feature type="binding site" evidence="8">
    <location>
        <position position="57"/>
    </location>
    <ligand>
        <name>Mg(2+)</name>
        <dbReference type="ChEBI" id="CHEBI:18420"/>
    </ligand>
</feature>
<comment type="similarity">
    <text evidence="8">Belongs to the P-Pant transferase superfamily. AcpS family.</text>
</comment>
<dbReference type="GO" id="GO:0005737">
    <property type="term" value="C:cytoplasm"/>
    <property type="evidence" value="ECO:0007669"/>
    <property type="project" value="UniProtKB-SubCell"/>
</dbReference>
<keyword evidence="3 8" id="KW-0479">Metal-binding</keyword>
<dbReference type="OrthoDB" id="517356at2"/>
<dbReference type="HOGENOM" id="CLU_089696_0_2_0"/>
<accession>D7CXV4</accession>
<feature type="binding site" evidence="8">
    <location>
        <position position="8"/>
    </location>
    <ligand>
        <name>Mg(2+)</name>
        <dbReference type="ChEBI" id="CHEBI:18420"/>
    </ligand>
</feature>
<evidence type="ECO:0000259" key="9">
    <source>
        <dbReference type="Pfam" id="PF01648"/>
    </source>
</evidence>
<evidence type="ECO:0000256" key="4">
    <source>
        <dbReference type="ARBA" id="ARBA00022832"/>
    </source>
</evidence>
<keyword evidence="4 8" id="KW-0276">Fatty acid metabolism</keyword>
<dbReference type="EMBL" id="CP002049">
    <property type="protein sequence ID" value="ADI13314.1"/>
    <property type="molecule type" value="Genomic_DNA"/>
</dbReference>
<comment type="catalytic activity">
    <reaction evidence="8">
        <text>apo-[ACP] + CoA = holo-[ACP] + adenosine 3',5'-bisphosphate + H(+)</text>
        <dbReference type="Rhea" id="RHEA:12068"/>
        <dbReference type="Rhea" id="RHEA-COMP:9685"/>
        <dbReference type="Rhea" id="RHEA-COMP:9690"/>
        <dbReference type="ChEBI" id="CHEBI:15378"/>
        <dbReference type="ChEBI" id="CHEBI:29999"/>
        <dbReference type="ChEBI" id="CHEBI:57287"/>
        <dbReference type="ChEBI" id="CHEBI:58343"/>
        <dbReference type="ChEBI" id="CHEBI:64479"/>
        <dbReference type="EC" id="2.7.8.7"/>
    </reaction>
</comment>
<evidence type="ECO:0000256" key="1">
    <source>
        <dbReference type="ARBA" id="ARBA00022516"/>
    </source>
</evidence>
<name>D7CXV4_TRURR</name>
<evidence type="ECO:0000256" key="7">
    <source>
        <dbReference type="ARBA" id="ARBA00023160"/>
    </source>
</evidence>
<dbReference type="EC" id="2.7.8.7" evidence="8"/>
<evidence type="ECO:0000256" key="8">
    <source>
        <dbReference type="HAMAP-Rule" id="MF_00101"/>
    </source>
</evidence>
<proteinExistence type="inferred from homology"/>
<feature type="domain" description="4'-phosphopantetheinyl transferase" evidence="9">
    <location>
        <begin position="4"/>
        <end position="114"/>
    </location>
</feature>
<dbReference type="NCBIfam" id="NF011256">
    <property type="entry name" value="PRK14662.1"/>
    <property type="match status" value="1"/>
</dbReference>
<evidence type="ECO:0000256" key="6">
    <source>
        <dbReference type="ARBA" id="ARBA00023098"/>
    </source>
</evidence>
<sequence length="123" mass="14045">MIVAIGLDIVELSRIQGVWNRHRDRFLERHFHPEELAYCLRKKDPIPSLAARFAAKEAFQKTWPEAHGWRDVWVVRRGDKPSFAFAPTLADALTQRGWRAHLSLSHSKEHAAAVVVLEASAAR</sequence>
<comment type="cofactor">
    <cofactor evidence="8">
        <name>Mg(2+)</name>
        <dbReference type="ChEBI" id="CHEBI:18420"/>
    </cofactor>
</comment>
<reference evidence="11" key="1">
    <citation type="submission" date="2010-05" db="EMBL/GenBank/DDBJ databases">
        <title>The complete genome of Truepera radiovictris DSM 17093.</title>
        <authorList>
            <consortium name="US DOE Joint Genome Institute (JGI-PGF)"/>
            <person name="Lucas S."/>
            <person name="Copeland A."/>
            <person name="Lapidus A."/>
            <person name="Glavina del Rio T."/>
            <person name="Dalin E."/>
            <person name="Tice H."/>
            <person name="Bruce D."/>
            <person name="Goodwin L."/>
            <person name="Pitluck S."/>
            <person name="Kyrpides N."/>
            <person name="Mavromatis K."/>
            <person name="Ovchinnikova G."/>
            <person name="Munk A.C."/>
            <person name="Detter J.C."/>
            <person name="Han C."/>
            <person name="Tapia R."/>
            <person name="Land M."/>
            <person name="Hauser L."/>
            <person name="Markowitz V."/>
            <person name="Cheng J.-F."/>
            <person name="Hugenholtz P."/>
            <person name="Woyke T."/>
            <person name="Wu D."/>
            <person name="Tindall B."/>
            <person name="Pomrenke H.G."/>
            <person name="Brambilla E."/>
            <person name="Klenk H.-P."/>
            <person name="Eisen J.A."/>
        </authorList>
    </citation>
    <scope>NUCLEOTIDE SEQUENCE [LARGE SCALE GENOMIC DNA]</scope>
    <source>
        <strain evidence="11">DSM 17093 / CIP 108686 / LMG 22925 / RQ-24</strain>
    </source>
</reference>
<comment type="function">
    <text evidence="8">Transfers the 4'-phosphopantetheine moiety from coenzyme A to a Ser of acyl-carrier-protein.</text>
</comment>
<dbReference type="InterPro" id="IPR002582">
    <property type="entry name" value="ACPS"/>
</dbReference>
<dbReference type="Pfam" id="PF01648">
    <property type="entry name" value="ACPS"/>
    <property type="match status" value="1"/>
</dbReference>
<keyword evidence="8" id="KW-0963">Cytoplasm</keyword>
<keyword evidence="1 8" id="KW-0444">Lipid biosynthesis</keyword>
<dbReference type="eggNOG" id="COG0736">
    <property type="taxonomic scope" value="Bacteria"/>
</dbReference>
<dbReference type="InterPro" id="IPR004568">
    <property type="entry name" value="Ppantetheine-prot_Trfase_dom"/>
</dbReference>
<dbReference type="GO" id="GO:0000287">
    <property type="term" value="F:magnesium ion binding"/>
    <property type="evidence" value="ECO:0007669"/>
    <property type="project" value="UniProtKB-UniRule"/>
</dbReference>
<evidence type="ECO:0000256" key="3">
    <source>
        <dbReference type="ARBA" id="ARBA00022723"/>
    </source>
</evidence>
<protein>
    <recommendedName>
        <fullName evidence="8">Holo-[acyl-carrier-protein] synthase</fullName>
        <shortName evidence="8">Holo-ACP synthase</shortName>
        <ecNumber evidence="8">2.7.8.7</ecNumber>
    </recommendedName>
    <alternativeName>
        <fullName evidence="8">4'-phosphopantetheinyl transferase AcpS</fullName>
    </alternativeName>
</protein>
<dbReference type="GO" id="GO:0008897">
    <property type="term" value="F:holo-[acyl-carrier-protein] synthase activity"/>
    <property type="evidence" value="ECO:0007669"/>
    <property type="project" value="UniProtKB-UniRule"/>
</dbReference>
<organism evidence="10 11">
    <name type="scientific">Truepera radiovictrix (strain DSM 17093 / CIP 108686 / LMG 22925 / RQ-24)</name>
    <dbReference type="NCBI Taxonomy" id="649638"/>
    <lineage>
        <taxon>Bacteria</taxon>
        <taxon>Thermotogati</taxon>
        <taxon>Deinococcota</taxon>
        <taxon>Deinococci</taxon>
        <taxon>Trueperales</taxon>
        <taxon>Trueperaceae</taxon>
        <taxon>Truepera</taxon>
    </lineage>
</organism>
<dbReference type="GO" id="GO:0006633">
    <property type="term" value="P:fatty acid biosynthetic process"/>
    <property type="evidence" value="ECO:0007669"/>
    <property type="project" value="UniProtKB-UniRule"/>
</dbReference>
<gene>
    <name evidence="8" type="primary">acpS</name>
    <name evidence="10" type="ordered locus">Trad_0173</name>
</gene>
<dbReference type="AlphaFoldDB" id="D7CXV4"/>
<keyword evidence="11" id="KW-1185">Reference proteome</keyword>
<evidence type="ECO:0000313" key="11">
    <source>
        <dbReference type="Proteomes" id="UP000000379"/>
    </source>
</evidence>
<evidence type="ECO:0000313" key="10">
    <source>
        <dbReference type="EMBL" id="ADI13314.1"/>
    </source>
</evidence>
<reference evidence="10 11" key="2">
    <citation type="journal article" date="2011" name="Stand. Genomic Sci.">
        <title>Complete genome sequence of Truepera radiovictrix type strain (RQ-24).</title>
        <authorList>
            <person name="Ivanova N."/>
            <person name="Rohde C."/>
            <person name="Munk C."/>
            <person name="Nolan M."/>
            <person name="Lucas S."/>
            <person name="Del Rio T.G."/>
            <person name="Tice H."/>
            <person name="Deshpande S."/>
            <person name="Cheng J.F."/>
            <person name="Tapia R."/>
            <person name="Han C."/>
            <person name="Goodwin L."/>
            <person name="Pitluck S."/>
            <person name="Liolios K."/>
            <person name="Mavromatis K."/>
            <person name="Mikhailova N."/>
            <person name="Pati A."/>
            <person name="Chen A."/>
            <person name="Palaniappan K."/>
            <person name="Land M."/>
            <person name="Hauser L."/>
            <person name="Chang Y.J."/>
            <person name="Jeffries C.D."/>
            <person name="Brambilla E."/>
            <person name="Rohde M."/>
            <person name="Goker M."/>
            <person name="Tindall B.J."/>
            <person name="Woyke T."/>
            <person name="Bristow J."/>
            <person name="Eisen J.A."/>
            <person name="Markowitz V."/>
            <person name="Hugenholtz P."/>
            <person name="Kyrpides N.C."/>
            <person name="Klenk H.P."/>
            <person name="Lapidus A."/>
        </authorList>
    </citation>
    <scope>NUCLEOTIDE SEQUENCE [LARGE SCALE GENOMIC DNA]</scope>
    <source>
        <strain evidence="11">DSM 17093 / CIP 108686 / LMG 22925 / RQ-24</strain>
    </source>
</reference>
<evidence type="ECO:0000256" key="2">
    <source>
        <dbReference type="ARBA" id="ARBA00022679"/>
    </source>
</evidence>
<dbReference type="Gene3D" id="3.90.470.20">
    <property type="entry name" value="4'-phosphopantetheinyl transferase domain"/>
    <property type="match status" value="1"/>
</dbReference>
<dbReference type="InterPro" id="IPR008278">
    <property type="entry name" value="4-PPantetheinyl_Trfase_dom"/>
</dbReference>
<dbReference type="SUPFAM" id="SSF56214">
    <property type="entry name" value="4'-phosphopantetheinyl transferase"/>
    <property type="match status" value="1"/>
</dbReference>
<dbReference type="NCBIfam" id="TIGR00516">
    <property type="entry name" value="acpS"/>
    <property type="match status" value="1"/>
</dbReference>
<dbReference type="InterPro" id="IPR037143">
    <property type="entry name" value="4-PPantetheinyl_Trfase_dom_sf"/>
</dbReference>
<evidence type="ECO:0000256" key="5">
    <source>
        <dbReference type="ARBA" id="ARBA00022842"/>
    </source>
</evidence>
<dbReference type="KEGG" id="tra:Trad_0173"/>